<dbReference type="SUPFAM" id="SSF53448">
    <property type="entry name" value="Nucleotide-diphospho-sugar transferases"/>
    <property type="match status" value="1"/>
</dbReference>
<dbReference type="PANTHER" id="PTHR48090:SF7">
    <property type="entry name" value="RFBJ PROTEIN"/>
    <property type="match status" value="1"/>
</dbReference>
<dbReference type="AlphaFoldDB" id="A0A842YMX2"/>
<proteinExistence type="predicted"/>
<evidence type="ECO:0000313" key="2">
    <source>
        <dbReference type="EMBL" id="MBE2899504.1"/>
    </source>
</evidence>
<dbReference type="Pfam" id="PF00535">
    <property type="entry name" value="Glycos_transf_2"/>
    <property type="match status" value="1"/>
</dbReference>
<dbReference type="OrthoDB" id="147253at2157"/>
<reference evidence="2" key="1">
    <citation type="submission" date="2018-06" db="EMBL/GenBank/DDBJ databases">
        <title>Draft genome sequence of Methanothermobacter thermautotrophicus Strain WHS, a thermophilic, hydrogenotrophic methanogen isolated from Washburn Hot Springs in Yellowstone National Park, USA.</title>
        <authorList>
            <person name="Mckay L.J."/>
            <person name="Klingelsmith K."/>
            <person name="Inskeep W.P."/>
            <person name="Fields M.W."/>
        </authorList>
    </citation>
    <scope>NUCLEOTIDE SEQUENCE</scope>
    <source>
        <strain evidence="2">WHS</strain>
    </source>
</reference>
<keyword evidence="2" id="KW-0808">Transferase</keyword>
<dbReference type="Proteomes" id="UP000646659">
    <property type="component" value="Unassembled WGS sequence"/>
</dbReference>
<dbReference type="InterPro" id="IPR050256">
    <property type="entry name" value="Glycosyltransferase_2"/>
</dbReference>
<organism evidence="2 3">
    <name type="scientific">Methanothermobacter thermautotrophicus</name>
    <name type="common">Methanobacterium thermoformicicum</name>
    <dbReference type="NCBI Taxonomy" id="145262"/>
    <lineage>
        <taxon>Archaea</taxon>
        <taxon>Methanobacteriati</taxon>
        <taxon>Methanobacteriota</taxon>
        <taxon>Methanomada group</taxon>
        <taxon>Methanobacteria</taxon>
        <taxon>Methanobacteriales</taxon>
        <taxon>Methanobacteriaceae</taxon>
        <taxon>Methanothermobacter</taxon>
    </lineage>
</organism>
<dbReference type="GO" id="GO:0016757">
    <property type="term" value="F:glycosyltransferase activity"/>
    <property type="evidence" value="ECO:0007669"/>
    <property type="project" value="UniProtKB-KW"/>
</dbReference>
<protein>
    <submittedName>
        <fullName evidence="2">Mannosyltransferase</fullName>
    </submittedName>
</protein>
<dbReference type="CDD" id="cd04179">
    <property type="entry name" value="DPM_DPG-synthase_like"/>
    <property type="match status" value="1"/>
</dbReference>
<name>A0A842YMX2_METTF</name>
<gene>
    <name evidence="2" type="ORF">DNK57_01495</name>
</gene>
<sequence>MKDVTFLIPAYNEEKSIGPLIDRIRMLYPDSEIIVVDNNSTDRTAEIAASRGVRVVFEGRQGKANAMLTGFRSTETEYAIMMDADLTYLPDDSETLINVLRESSADAVLGSRLRGEKEDGAISLLNTIGNHILSLTASILYQPVSDVCSGHWAFSRRAMDHILESGLRYSGFELEAEMFSKLARSGLKIVEVPITYRKRSDEPKLSSLTDGFKIFRTLVIERLR</sequence>
<evidence type="ECO:0000259" key="1">
    <source>
        <dbReference type="Pfam" id="PF00535"/>
    </source>
</evidence>
<keyword evidence="2" id="KW-0328">Glycosyltransferase</keyword>
<feature type="domain" description="Glycosyltransferase 2-like" evidence="1">
    <location>
        <begin position="6"/>
        <end position="162"/>
    </location>
</feature>
<dbReference type="InterPro" id="IPR029044">
    <property type="entry name" value="Nucleotide-diphossugar_trans"/>
</dbReference>
<accession>A0A842YMX2</accession>
<dbReference type="InterPro" id="IPR001173">
    <property type="entry name" value="Glyco_trans_2-like"/>
</dbReference>
<dbReference type="EMBL" id="QKOF01000003">
    <property type="protein sequence ID" value="MBE2899504.1"/>
    <property type="molecule type" value="Genomic_DNA"/>
</dbReference>
<comment type="caution">
    <text evidence="2">The sequence shown here is derived from an EMBL/GenBank/DDBJ whole genome shotgun (WGS) entry which is preliminary data.</text>
</comment>
<dbReference type="Gene3D" id="3.90.550.10">
    <property type="entry name" value="Spore Coat Polysaccharide Biosynthesis Protein SpsA, Chain A"/>
    <property type="match status" value="1"/>
</dbReference>
<evidence type="ECO:0000313" key="3">
    <source>
        <dbReference type="Proteomes" id="UP000646659"/>
    </source>
</evidence>
<dbReference type="PANTHER" id="PTHR48090">
    <property type="entry name" value="UNDECAPRENYL-PHOSPHATE 4-DEOXY-4-FORMAMIDO-L-ARABINOSE TRANSFERASE-RELATED"/>
    <property type="match status" value="1"/>
</dbReference>